<accession>M2ZT84</accession>
<organism evidence="2 3">
    <name type="scientific">Pseudocercospora fijiensis (strain CIRAD86)</name>
    <name type="common">Black leaf streak disease fungus</name>
    <name type="synonym">Mycosphaerella fijiensis</name>
    <dbReference type="NCBI Taxonomy" id="383855"/>
    <lineage>
        <taxon>Eukaryota</taxon>
        <taxon>Fungi</taxon>
        <taxon>Dikarya</taxon>
        <taxon>Ascomycota</taxon>
        <taxon>Pezizomycotina</taxon>
        <taxon>Dothideomycetes</taxon>
        <taxon>Dothideomycetidae</taxon>
        <taxon>Mycosphaerellales</taxon>
        <taxon>Mycosphaerellaceae</taxon>
        <taxon>Pseudocercospora</taxon>
    </lineage>
</organism>
<evidence type="ECO:0000256" key="1">
    <source>
        <dbReference type="SAM" id="MobiDB-lite"/>
    </source>
</evidence>
<dbReference type="VEuPathDB" id="FungiDB:MYCFIDRAFT_183054"/>
<reference evidence="2 3" key="1">
    <citation type="journal article" date="2012" name="PLoS Pathog.">
        <title>Diverse lifestyles and strategies of plant pathogenesis encoded in the genomes of eighteen Dothideomycetes fungi.</title>
        <authorList>
            <person name="Ohm R.A."/>
            <person name="Feau N."/>
            <person name="Henrissat B."/>
            <person name="Schoch C.L."/>
            <person name="Horwitz B.A."/>
            <person name="Barry K.W."/>
            <person name="Condon B.J."/>
            <person name="Copeland A.C."/>
            <person name="Dhillon B."/>
            <person name="Glaser F."/>
            <person name="Hesse C.N."/>
            <person name="Kosti I."/>
            <person name="LaButti K."/>
            <person name="Lindquist E.A."/>
            <person name="Lucas S."/>
            <person name="Salamov A.A."/>
            <person name="Bradshaw R.E."/>
            <person name="Ciuffetti L."/>
            <person name="Hamelin R.C."/>
            <person name="Kema G.H.J."/>
            <person name="Lawrence C."/>
            <person name="Scott J.A."/>
            <person name="Spatafora J.W."/>
            <person name="Turgeon B.G."/>
            <person name="de Wit P.J.G.M."/>
            <person name="Zhong S."/>
            <person name="Goodwin S.B."/>
            <person name="Grigoriev I.V."/>
        </authorList>
    </citation>
    <scope>NUCLEOTIDE SEQUENCE [LARGE SCALE GENOMIC DNA]</scope>
    <source>
        <strain evidence="2 3">CIRAD86</strain>
    </source>
</reference>
<dbReference type="AlphaFoldDB" id="M2ZT84"/>
<dbReference type="EMBL" id="KB446559">
    <property type="protein sequence ID" value="EME82224.1"/>
    <property type="molecule type" value="Genomic_DNA"/>
</dbReference>
<evidence type="ECO:0000313" key="3">
    <source>
        <dbReference type="Proteomes" id="UP000016932"/>
    </source>
</evidence>
<dbReference type="KEGG" id="pfj:MYCFIDRAFT_183054"/>
<feature type="region of interest" description="Disordered" evidence="1">
    <location>
        <begin position="1"/>
        <end position="28"/>
    </location>
</feature>
<dbReference type="HOGENOM" id="CLU_3088290_0_0_1"/>
<evidence type="ECO:0000313" key="2">
    <source>
        <dbReference type="EMBL" id="EME82224.1"/>
    </source>
</evidence>
<gene>
    <name evidence="2" type="ORF">MYCFIDRAFT_183054</name>
</gene>
<dbReference type="RefSeq" id="XP_007927632.1">
    <property type="nucleotide sequence ID" value="XM_007929441.1"/>
</dbReference>
<dbReference type="OrthoDB" id="268593at2759"/>
<dbReference type="GeneID" id="19334651"/>
<protein>
    <submittedName>
        <fullName evidence="2">Uncharacterized protein</fullName>
    </submittedName>
</protein>
<proteinExistence type="predicted"/>
<name>M2ZT84_PSEFD</name>
<dbReference type="Proteomes" id="UP000016932">
    <property type="component" value="Unassembled WGS sequence"/>
</dbReference>
<sequence>MQDYLADKGSSMLSGEQIESKNGSVGMFGSAAANLDTAATARENPSCPPRPK</sequence>
<keyword evidence="3" id="KW-1185">Reference proteome</keyword>